<dbReference type="PANTHER" id="PTHR31672">
    <property type="entry name" value="BNACNNG10540D PROTEIN"/>
    <property type="match status" value="1"/>
</dbReference>
<dbReference type="NCBIfam" id="TIGR01640">
    <property type="entry name" value="F_box_assoc_1"/>
    <property type="match status" value="1"/>
</dbReference>
<dbReference type="PANTHER" id="PTHR31672:SF11">
    <property type="entry name" value="F-BOX PROTEIN CPR1-LIKE ISOFORM X2"/>
    <property type="match status" value="1"/>
</dbReference>
<proteinExistence type="predicted"/>
<protein>
    <recommendedName>
        <fullName evidence="1">F-box associated beta-propeller type 3 domain-containing protein</fullName>
    </recommendedName>
</protein>
<keyword evidence="3" id="KW-1185">Reference proteome</keyword>
<evidence type="ECO:0000313" key="2">
    <source>
        <dbReference type="EMBL" id="KAK1283871.1"/>
    </source>
</evidence>
<evidence type="ECO:0000313" key="3">
    <source>
        <dbReference type="Proteomes" id="UP001180020"/>
    </source>
</evidence>
<evidence type="ECO:0000259" key="1">
    <source>
        <dbReference type="Pfam" id="PF08268"/>
    </source>
</evidence>
<accession>A0AAV9C4P6</accession>
<dbReference type="InterPro" id="IPR050796">
    <property type="entry name" value="SCF_F-box_component"/>
</dbReference>
<dbReference type="Pfam" id="PF08268">
    <property type="entry name" value="FBA_3"/>
    <property type="match status" value="1"/>
</dbReference>
<sequence>MNGGGPPPTSPPPPREAVILNVHKKSNPPVQLRLLMPRQPRTAAATTTTVALTQLAHLHNPTTYTSHLLQKPDNSNAITPQPFPTDDPTSHIKASCNGLLLQFFQTENKEGLHVENPITAQSSRLPPLPTHANVRNGYGFAYDQTHNVYKVVCLLEHPDKSIHCAITTVGGMHEWRLSDNRHFMMTGPNSPVWASDAWHWVTTSQKFAVSVGVSGEDFRKTKLPVPLKDVGKKHEREGKYVLAELEGKLVMGDYVRPPRMEVWVLTNDDEWTWRWNINMRVLGVDPQKVVVRRLVLANDGSSVMVMMVEEGPAAPGRFRVYSVDDEGLKKVELPGYGYVAALTAYTESHVRF</sequence>
<gene>
    <name evidence="2" type="ORF">QJS10_CPB21g01054</name>
</gene>
<dbReference type="Proteomes" id="UP001180020">
    <property type="component" value="Unassembled WGS sequence"/>
</dbReference>
<reference evidence="2" key="1">
    <citation type="journal article" date="2023" name="Nat. Commun.">
        <title>Diploid and tetraploid genomes of Acorus and the evolution of monocots.</title>
        <authorList>
            <person name="Ma L."/>
            <person name="Liu K.W."/>
            <person name="Li Z."/>
            <person name="Hsiao Y.Y."/>
            <person name="Qi Y."/>
            <person name="Fu T."/>
            <person name="Tang G.D."/>
            <person name="Zhang D."/>
            <person name="Sun W.H."/>
            <person name="Liu D.K."/>
            <person name="Li Y."/>
            <person name="Chen G.Z."/>
            <person name="Liu X.D."/>
            <person name="Liao X.Y."/>
            <person name="Jiang Y.T."/>
            <person name="Yu X."/>
            <person name="Hao Y."/>
            <person name="Huang J."/>
            <person name="Zhao X.W."/>
            <person name="Ke S."/>
            <person name="Chen Y.Y."/>
            <person name="Wu W.L."/>
            <person name="Hsu J.L."/>
            <person name="Lin Y.F."/>
            <person name="Huang M.D."/>
            <person name="Li C.Y."/>
            <person name="Huang L."/>
            <person name="Wang Z.W."/>
            <person name="Zhao X."/>
            <person name="Zhong W.Y."/>
            <person name="Peng D.H."/>
            <person name="Ahmad S."/>
            <person name="Lan S."/>
            <person name="Zhang J.S."/>
            <person name="Tsai W.C."/>
            <person name="Van de Peer Y."/>
            <person name="Liu Z.J."/>
        </authorList>
    </citation>
    <scope>NUCLEOTIDE SEQUENCE</scope>
    <source>
        <strain evidence="2">CP</strain>
    </source>
</reference>
<dbReference type="EMBL" id="JAUJYO010000021">
    <property type="protein sequence ID" value="KAK1283871.1"/>
    <property type="molecule type" value="Genomic_DNA"/>
</dbReference>
<dbReference type="AlphaFoldDB" id="A0AAV9C4P6"/>
<name>A0AAV9C4P6_ACOCL</name>
<reference evidence="2" key="2">
    <citation type="submission" date="2023-06" db="EMBL/GenBank/DDBJ databases">
        <authorList>
            <person name="Ma L."/>
            <person name="Liu K.-W."/>
            <person name="Li Z."/>
            <person name="Hsiao Y.-Y."/>
            <person name="Qi Y."/>
            <person name="Fu T."/>
            <person name="Tang G."/>
            <person name="Zhang D."/>
            <person name="Sun W.-H."/>
            <person name="Liu D.-K."/>
            <person name="Li Y."/>
            <person name="Chen G.-Z."/>
            <person name="Liu X.-D."/>
            <person name="Liao X.-Y."/>
            <person name="Jiang Y.-T."/>
            <person name="Yu X."/>
            <person name="Hao Y."/>
            <person name="Huang J."/>
            <person name="Zhao X.-W."/>
            <person name="Ke S."/>
            <person name="Chen Y.-Y."/>
            <person name="Wu W.-L."/>
            <person name="Hsu J.-L."/>
            <person name="Lin Y.-F."/>
            <person name="Huang M.-D."/>
            <person name="Li C.-Y."/>
            <person name="Huang L."/>
            <person name="Wang Z.-W."/>
            <person name="Zhao X."/>
            <person name="Zhong W.-Y."/>
            <person name="Peng D.-H."/>
            <person name="Ahmad S."/>
            <person name="Lan S."/>
            <person name="Zhang J.-S."/>
            <person name="Tsai W.-C."/>
            <person name="Van De Peer Y."/>
            <person name="Liu Z.-J."/>
        </authorList>
    </citation>
    <scope>NUCLEOTIDE SEQUENCE</scope>
    <source>
        <strain evidence="2">CP</strain>
        <tissue evidence="2">Leaves</tissue>
    </source>
</reference>
<dbReference type="InterPro" id="IPR017451">
    <property type="entry name" value="F-box-assoc_interact_dom"/>
</dbReference>
<comment type="caution">
    <text evidence="2">The sequence shown here is derived from an EMBL/GenBank/DDBJ whole genome shotgun (WGS) entry which is preliminary data.</text>
</comment>
<feature type="domain" description="F-box associated beta-propeller type 3" evidence="1">
    <location>
        <begin position="75"/>
        <end position="274"/>
    </location>
</feature>
<organism evidence="2 3">
    <name type="scientific">Acorus calamus</name>
    <name type="common">Sweet flag</name>
    <dbReference type="NCBI Taxonomy" id="4465"/>
    <lineage>
        <taxon>Eukaryota</taxon>
        <taxon>Viridiplantae</taxon>
        <taxon>Streptophyta</taxon>
        <taxon>Embryophyta</taxon>
        <taxon>Tracheophyta</taxon>
        <taxon>Spermatophyta</taxon>
        <taxon>Magnoliopsida</taxon>
        <taxon>Liliopsida</taxon>
        <taxon>Acoraceae</taxon>
        <taxon>Acorus</taxon>
    </lineage>
</organism>
<dbReference type="InterPro" id="IPR013187">
    <property type="entry name" value="F-box-assoc_dom_typ3"/>
</dbReference>